<proteinExistence type="predicted"/>
<dbReference type="Proteomes" id="UP001204142">
    <property type="component" value="Unassembled WGS sequence"/>
</dbReference>
<dbReference type="RefSeq" id="WP_256763279.1">
    <property type="nucleotide sequence ID" value="NZ_JANIGO010000001.1"/>
</dbReference>
<name>A0ABT1WDJ9_9BURK</name>
<accession>A0ABT1WDJ9</accession>
<dbReference type="SUPFAM" id="SSF56281">
    <property type="entry name" value="Metallo-hydrolase/oxidoreductase"/>
    <property type="match status" value="1"/>
</dbReference>
<evidence type="ECO:0000313" key="2">
    <source>
        <dbReference type="Proteomes" id="UP001204142"/>
    </source>
</evidence>
<dbReference type="EMBL" id="JANIGO010000001">
    <property type="protein sequence ID" value="MCQ8895593.1"/>
    <property type="molecule type" value="Genomic_DNA"/>
</dbReference>
<evidence type="ECO:0008006" key="3">
    <source>
        <dbReference type="Google" id="ProtNLM"/>
    </source>
</evidence>
<reference evidence="1 2" key="1">
    <citation type="submission" date="2022-07" db="EMBL/GenBank/DDBJ databases">
        <authorList>
            <person name="Xamxidin M."/>
            <person name="Wu M."/>
        </authorList>
    </citation>
    <scope>NUCLEOTIDE SEQUENCE [LARGE SCALE GENOMIC DNA]</scope>
    <source>
        <strain evidence="1 2">NBRC 111650</strain>
    </source>
</reference>
<dbReference type="Gene3D" id="3.60.15.10">
    <property type="entry name" value="Ribonuclease Z/Hydroxyacylglutathione hydrolase-like"/>
    <property type="match status" value="1"/>
</dbReference>
<comment type="caution">
    <text evidence="1">The sequence shown here is derived from an EMBL/GenBank/DDBJ whole genome shotgun (WGS) entry which is preliminary data.</text>
</comment>
<dbReference type="InterPro" id="IPR036866">
    <property type="entry name" value="RibonucZ/Hydroxyglut_hydro"/>
</dbReference>
<evidence type="ECO:0000313" key="1">
    <source>
        <dbReference type="EMBL" id="MCQ8895593.1"/>
    </source>
</evidence>
<protein>
    <recommendedName>
        <fullName evidence="3">MBL fold metallo-hydrolase</fullName>
    </recommendedName>
</protein>
<gene>
    <name evidence="1" type="ORF">NQT62_03940</name>
</gene>
<sequence length="340" mass="37068">MLKKFLLTLLVLLAVLGGFIAVQANRYPPLPEVDNDTAVLQPVGPAPSQGIAALFLGTSSFLWTDGKTQWLLDGFFSRPSLLEVMFSRLDVNKDRVNSTLGRAFTVLGTPAEFSAVFVAHSHYDHALDAPYLVKQQPASRLYGSASTRQIALGQQVPAHQISLLNIPQSIPVGDFTIRVLGSAHAPTGFTGGNNDEPLRLPAHALAFKEGMSYSFVVYHQRTGAQPLALIQPSAGYVPGQNAGLTVPVVFLGTGGLGKLDEEHAARYWQEMVKDTGAKTVYLIHWDDFTLPLMKGGALQTLRPMPELVDHLDRTITRLQAFARRDGVSLTVLQAWKKVNF</sequence>
<keyword evidence="2" id="KW-1185">Reference proteome</keyword>
<organism evidence="1 2">
    <name type="scientific">Limnobacter humi</name>
    <dbReference type="NCBI Taxonomy" id="1778671"/>
    <lineage>
        <taxon>Bacteria</taxon>
        <taxon>Pseudomonadati</taxon>
        <taxon>Pseudomonadota</taxon>
        <taxon>Betaproteobacteria</taxon>
        <taxon>Burkholderiales</taxon>
        <taxon>Burkholderiaceae</taxon>
        <taxon>Limnobacter</taxon>
    </lineage>
</organism>